<reference evidence="2" key="2">
    <citation type="journal article" date="2023" name="BMC Genomics">
        <title>Pest status, molecular evolution, and epigenetic factors derived from the genome assembly of Frankliniella fusca, a thysanopteran phytovirus vector.</title>
        <authorList>
            <person name="Catto M.A."/>
            <person name="Labadie P.E."/>
            <person name="Jacobson A.L."/>
            <person name="Kennedy G.G."/>
            <person name="Srinivasan R."/>
            <person name="Hunt B.G."/>
        </authorList>
    </citation>
    <scope>NUCLEOTIDE SEQUENCE</scope>
    <source>
        <strain evidence="2">PL_HMW_Pooled</strain>
    </source>
</reference>
<evidence type="ECO:0000313" key="2">
    <source>
        <dbReference type="EMBL" id="KAK3922277.1"/>
    </source>
</evidence>
<sequence length="685" mass="78624">MSSFLACMRRISKVLVRQCNRSCFPNRLGFRSSRLLSLKKIPCQVDFSARCLATDIKSHPNHLMDEPTNVFSTVTSGLYWFERGEWHAMLESDPAFQPTIFTADTIDAYVNNQLKANVSLCMLQDFHHASAQDISEFICHQAPVMGREDFTKSCKNIAEHLPRFSDDDVLTMLVSLLSLRCQGGNTSIIFQVIDKELVARYFRYNNDSSKIVFFLKITDVLFWLHMLERSSFAEIFLQNSISSSSLSWPHRVQIMFYAACESPQWLSKVEVGHLACFLNDIRHECPLSTFLVAIDAFSGLQYVRRTLSTSNRLSLPPSLLKFLLQTALENFSPDVLKSVTQFLYTCSVKRIPDHLFRSLLDKISESRQSTDFLVVYYVIHVMSNCKISHKPFIKYLDSTVDFHHANTYFISNMFLNLYGGLSQSEVVQMAERIAPHFENGDLPYTSEGLLLKMFVTFMDSGIQLFNLWELTMQGDSMVPNYNRKNSSNRSANGLHLVADDCIEVNCPLYTGSRLTDSVRMQLYFENNCGTDLNSKHSFFTIFQALQELSNGQALTAHVLPGFSSSGLADIIVCLESNNVFSKPVHISNTNPWKVKQIPASKILHQDKTYFVVWACMPHWPAWYTKLKDQTLKKLGYVSVKIEPDYCCLPQECMDLDLRRFFSKFTRQKTPLNIYTKLENHRQIRN</sequence>
<keyword evidence="3" id="KW-1185">Reference proteome</keyword>
<dbReference type="EMBL" id="JAHWGI010001081">
    <property type="protein sequence ID" value="KAK3922265.1"/>
    <property type="molecule type" value="Genomic_DNA"/>
</dbReference>
<evidence type="ECO:0000313" key="3">
    <source>
        <dbReference type="Proteomes" id="UP001219518"/>
    </source>
</evidence>
<protein>
    <submittedName>
        <fullName evidence="2">DNA-directed RNA polymerase subunit beta</fullName>
    </submittedName>
</protein>
<keyword evidence="2" id="KW-0804">Transcription</keyword>
<dbReference type="Proteomes" id="UP001219518">
    <property type="component" value="Unassembled WGS sequence"/>
</dbReference>
<keyword evidence="2" id="KW-0240">DNA-directed RNA polymerase</keyword>
<gene>
    <name evidence="1" type="ORF">KUF71_011739</name>
    <name evidence="2" type="ORF">KUF71_011746</name>
</gene>
<comment type="caution">
    <text evidence="2">The sequence shown here is derived from an EMBL/GenBank/DDBJ whole genome shotgun (WGS) entry which is preliminary data.</text>
</comment>
<dbReference type="EMBL" id="JAHWGI010001083">
    <property type="protein sequence ID" value="KAK3922277.1"/>
    <property type="molecule type" value="Genomic_DNA"/>
</dbReference>
<reference evidence="2" key="1">
    <citation type="submission" date="2021-07" db="EMBL/GenBank/DDBJ databases">
        <authorList>
            <person name="Catto M.A."/>
            <person name="Jacobson A."/>
            <person name="Kennedy G."/>
            <person name="Labadie P."/>
            <person name="Hunt B.G."/>
            <person name="Srinivasan R."/>
        </authorList>
    </citation>
    <scope>NUCLEOTIDE SEQUENCE</scope>
    <source>
        <strain evidence="2">PL_HMW_Pooled</strain>
        <tissue evidence="2">Head</tissue>
    </source>
</reference>
<proteinExistence type="predicted"/>
<dbReference type="GO" id="GO:0000428">
    <property type="term" value="C:DNA-directed RNA polymerase complex"/>
    <property type="evidence" value="ECO:0007669"/>
    <property type="project" value="UniProtKB-KW"/>
</dbReference>
<dbReference type="AlphaFoldDB" id="A0AAE1HJ32"/>
<organism evidence="2 3">
    <name type="scientific">Frankliniella fusca</name>
    <dbReference type="NCBI Taxonomy" id="407009"/>
    <lineage>
        <taxon>Eukaryota</taxon>
        <taxon>Metazoa</taxon>
        <taxon>Ecdysozoa</taxon>
        <taxon>Arthropoda</taxon>
        <taxon>Hexapoda</taxon>
        <taxon>Insecta</taxon>
        <taxon>Pterygota</taxon>
        <taxon>Neoptera</taxon>
        <taxon>Paraneoptera</taxon>
        <taxon>Thysanoptera</taxon>
        <taxon>Terebrantia</taxon>
        <taxon>Thripoidea</taxon>
        <taxon>Thripidae</taxon>
        <taxon>Frankliniella</taxon>
    </lineage>
</organism>
<accession>A0AAE1HJ32</accession>
<evidence type="ECO:0000313" key="1">
    <source>
        <dbReference type="EMBL" id="KAK3922265.1"/>
    </source>
</evidence>
<name>A0AAE1HJ32_9NEOP</name>